<gene>
    <name evidence="1" type="ORF">UFOPK3268_00332</name>
    <name evidence="2" type="ORF">UFOPK3752_00588</name>
    <name evidence="3" type="ORF">UFOPK4150_00627</name>
</gene>
<dbReference type="EMBL" id="CAFBND010000016">
    <property type="protein sequence ID" value="CAB4933564.1"/>
    <property type="molecule type" value="Genomic_DNA"/>
</dbReference>
<protein>
    <submittedName>
        <fullName evidence="3">Unannotated protein</fullName>
    </submittedName>
</protein>
<organism evidence="3">
    <name type="scientific">freshwater metagenome</name>
    <dbReference type="NCBI Taxonomy" id="449393"/>
    <lineage>
        <taxon>unclassified sequences</taxon>
        <taxon>metagenomes</taxon>
        <taxon>ecological metagenomes</taxon>
    </lineage>
</organism>
<dbReference type="EMBL" id="CAFBIZ010000025">
    <property type="protein sequence ID" value="CAB4846926.1"/>
    <property type="molecule type" value="Genomic_DNA"/>
</dbReference>
<proteinExistence type="predicted"/>
<sequence>MSAPDLDDLRQLAGRVLPGGSLRIAPYEVAIADDALESPHREGGRPHPIWLVIASLRGLGITVDELCELARKSPQDTLLIGDVEISHRAPLSSGTEYLTTARIGAVDRRETRDGGVLDTLVVIVDVLDDTRATMGQVTSTYLVKRAVA</sequence>
<evidence type="ECO:0000313" key="1">
    <source>
        <dbReference type="EMBL" id="CAB4846926.1"/>
    </source>
</evidence>
<evidence type="ECO:0000313" key="3">
    <source>
        <dbReference type="EMBL" id="CAB5027099.1"/>
    </source>
</evidence>
<evidence type="ECO:0000313" key="2">
    <source>
        <dbReference type="EMBL" id="CAB4933564.1"/>
    </source>
</evidence>
<dbReference type="EMBL" id="CAFBPU010000010">
    <property type="protein sequence ID" value="CAB5027099.1"/>
    <property type="molecule type" value="Genomic_DNA"/>
</dbReference>
<accession>A0A6J7REA0</accession>
<reference evidence="3" key="1">
    <citation type="submission" date="2020-05" db="EMBL/GenBank/DDBJ databases">
        <authorList>
            <person name="Chiriac C."/>
            <person name="Salcher M."/>
            <person name="Ghai R."/>
            <person name="Kavagutti S V."/>
        </authorList>
    </citation>
    <scope>NUCLEOTIDE SEQUENCE</scope>
</reference>
<name>A0A6J7REA0_9ZZZZ</name>
<dbReference type="AlphaFoldDB" id="A0A6J7REA0"/>